<dbReference type="HAMAP" id="MF_01420">
    <property type="entry name" value="HTH_type_WhiA"/>
    <property type="match status" value="1"/>
</dbReference>
<dbReference type="GO" id="GO:0051301">
    <property type="term" value="P:cell division"/>
    <property type="evidence" value="ECO:0007669"/>
    <property type="project" value="UniProtKB-UniRule"/>
</dbReference>
<evidence type="ECO:0000259" key="5">
    <source>
        <dbReference type="PROSITE" id="PS50819"/>
    </source>
</evidence>
<dbReference type="STRING" id="1319815.HMPREF0202_02630"/>
<reference evidence="6 7" key="1">
    <citation type="submission" date="2013-08" db="EMBL/GenBank/DDBJ databases">
        <authorList>
            <person name="Weinstock G."/>
            <person name="Sodergren E."/>
            <person name="Wylie T."/>
            <person name="Fulton L."/>
            <person name="Fulton R."/>
            <person name="Fronick C."/>
            <person name="O'Laughlin M."/>
            <person name="Godfrey J."/>
            <person name="Miner T."/>
            <person name="Herter B."/>
            <person name="Appelbaum E."/>
            <person name="Cordes M."/>
            <person name="Lek S."/>
            <person name="Wollam A."/>
            <person name="Pepin K.H."/>
            <person name="Palsikar V.B."/>
            <person name="Mitreva M."/>
            <person name="Wilson R.K."/>
        </authorList>
    </citation>
    <scope>NUCLEOTIDE SEQUENCE [LARGE SCALE GENOMIC DNA]</scope>
    <source>
        <strain evidence="6 7">ATCC BAA-474</strain>
    </source>
</reference>
<dbReference type="InterPro" id="IPR039518">
    <property type="entry name" value="WhiA_LAGLIDADG_dom"/>
</dbReference>
<dbReference type="PROSITE" id="PS50819">
    <property type="entry name" value="INTEIN_ENDONUCLEASE"/>
    <property type="match status" value="1"/>
</dbReference>
<evidence type="ECO:0000256" key="2">
    <source>
        <dbReference type="ARBA" id="ARBA00023125"/>
    </source>
</evidence>
<dbReference type="GO" id="GO:0004519">
    <property type="term" value="F:endonuclease activity"/>
    <property type="evidence" value="ECO:0007669"/>
    <property type="project" value="InterPro"/>
</dbReference>
<evidence type="ECO:0000256" key="3">
    <source>
        <dbReference type="ARBA" id="ARBA00023306"/>
    </source>
</evidence>
<dbReference type="GO" id="GO:0043937">
    <property type="term" value="P:regulation of sporulation"/>
    <property type="evidence" value="ECO:0007669"/>
    <property type="project" value="InterPro"/>
</dbReference>
<comment type="similarity">
    <text evidence="4">Belongs to the WhiA family.</text>
</comment>
<dbReference type="PANTHER" id="PTHR37307">
    <property type="entry name" value="CELL DIVISION PROTEIN WHIA-RELATED"/>
    <property type="match status" value="1"/>
</dbReference>
<keyword evidence="7" id="KW-1185">Reference proteome</keyword>
<name>U7V3K6_9FUSO</name>
<dbReference type="InterPro" id="IPR023054">
    <property type="entry name" value="Sporulation_regulator_WhiA_C"/>
</dbReference>
<comment type="caution">
    <text evidence="6">The sequence shown here is derived from an EMBL/GenBank/DDBJ whole genome shotgun (WGS) entry which is preliminary data.</text>
</comment>
<accession>U7V3K6</accession>
<evidence type="ECO:0000313" key="6">
    <source>
        <dbReference type="EMBL" id="ERT66282.1"/>
    </source>
</evidence>
<keyword evidence="2 4" id="KW-0238">DNA-binding</keyword>
<dbReference type="Pfam" id="PF14527">
    <property type="entry name" value="LAGLIDADG_WhiA"/>
    <property type="match status" value="1"/>
</dbReference>
<dbReference type="SUPFAM" id="SSF55608">
    <property type="entry name" value="Homing endonucleases"/>
    <property type="match status" value="1"/>
</dbReference>
<dbReference type="PATRIC" id="fig|1319815.3.peg.2517"/>
<dbReference type="RefSeq" id="WP_023052158.1">
    <property type="nucleotide sequence ID" value="NZ_CP173065.2"/>
</dbReference>
<evidence type="ECO:0000256" key="4">
    <source>
        <dbReference type="HAMAP-Rule" id="MF_01420"/>
    </source>
</evidence>
<dbReference type="Proteomes" id="UP000017081">
    <property type="component" value="Unassembled WGS sequence"/>
</dbReference>
<dbReference type="InterPro" id="IPR018478">
    <property type="entry name" value="Sporu_reg_WhiA_N_dom"/>
</dbReference>
<dbReference type="Gene3D" id="3.10.28.10">
    <property type="entry name" value="Homing endonucleases"/>
    <property type="match status" value="1"/>
</dbReference>
<dbReference type="GO" id="GO:0003677">
    <property type="term" value="F:DNA binding"/>
    <property type="evidence" value="ECO:0007669"/>
    <property type="project" value="UniProtKB-UniRule"/>
</dbReference>
<dbReference type="eggNOG" id="COG1481">
    <property type="taxonomic scope" value="Bacteria"/>
</dbReference>
<keyword evidence="1 4" id="KW-0132">Cell division</keyword>
<feature type="domain" description="DOD-type homing endonuclease" evidence="5">
    <location>
        <begin position="83"/>
        <end position="159"/>
    </location>
</feature>
<organism evidence="6 7">
    <name type="scientific">Cetobacterium somerae ATCC BAA-474</name>
    <dbReference type="NCBI Taxonomy" id="1319815"/>
    <lineage>
        <taxon>Bacteria</taxon>
        <taxon>Fusobacteriati</taxon>
        <taxon>Fusobacteriota</taxon>
        <taxon>Fusobacteriia</taxon>
        <taxon>Fusobacteriales</taxon>
        <taxon>Fusobacteriaceae</taxon>
        <taxon>Cetobacterium</taxon>
    </lineage>
</organism>
<proteinExistence type="inferred from homology"/>
<gene>
    <name evidence="4" type="primary">whiA</name>
    <name evidence="6" type="ORF">HMPREF0202_02630</name>
</gene>
<keyword evidence="3 4" id="KW-0131">Cell cycle</keyword>
<protein>
    <recommendedName>
        <fullName evidence="4">Probable cell division protein WhiA</fullName>
    </recommendedName>
</protein>
<dbReference type="Gene3D" id="1.10.10.10">
    <property type="entry name" value="Winged helix-like DNA-binding domain superfamily/Winged helix DNA-binding domain"/>
    <property type="match status" value="1"/>
</dbReference>
<dbReference type="InterPro" id="IPR036388">
    <property type="entry name" value="WH-like_DNA-bd_sf"/>
</dbReference>
<dbReference type="InterPro" id="IPR027434">
    <property type="entry name" value="Homing_endonucl"/>
</dbReference>
<dbReference type="AlphaFoldDB" id="U7V3K6"/>
<sequence>MSYTYKVKNEILHRCDLNEDEKYAEIRAILLLKHAINQNSIELKLENKEIAERIYFMLKELTNLKIFIKFSKSKKFGEHNTYVISIPSQPGVKKFIENLEKYSSKVDEVSEEVEKGFIRGMFLGCGYIKSPEKEYALDFFVDSDELADELYNLLVKLEKKVYKTIKRNKPLVYMRNAEDIMDIIVLIGSMKEFYNYEETTMIKDLKNKTIREMNWEVANETKTLDTARKQVKMINYIGYKIGLNELSPVLEEIAFLRLENPEASLQELAEMIGISKSGIRNRFRRLEEIHNELLEKEREA</sequence>
<dbReference type="HOGENOM" id="CLU_053282_0_0_0"/>
<dbReference type="InterPro" id="IPR003802">
    <property type="entry name" value="Sporulation_regulator_WhiA"/>
</dbReference>
<dbReference type="PANTHER" id="PTHR37307:SF1">
    <property type="entry name" value="CELL DIVISION PROTEIN WHIA-RELATED"/>
    <property type="match status" value="1"/>
</dbReference>
<dbReference type="NCBIfam" id="TIGR00647">
    <property type="entry name" value="DNA_bind_WhiA"/>
    <property type="match status" value="1"/>
</dbReference>
<evidence type="ECO:0000256" key="1">
    <source>
        <dbReference type="ARBA" id="ARBA00022618"/>
    </source>
</evidence>
<dbReference type="InterPro" id="IPR004042">
    <property type="entry name" value="Intein_endonuc_central"/>
</dbReference>
<dbReference type="EMBL" id="AXZF01000144">
    <property type="protein sequence ID" value="ERT66282.1"/>
    <property type="molecule type" value="Genomic_DNA"/>
</dbReference>
<dbReference type="Pfam" id="PF02650">
    <property type="entry name" value="HTH_WhiA"/>
    <property type="match status" value="1"/>
</dbReference>
<evidence type="ECO:0000313" key="7">
    <source>
        <dbReference type="Proteomes" id="UP000017081"/>
    </source>
</evidence>
<comment type="function">
    <text evidence="4">Involved in cell division and chromosome segregation.</text>
</comment>
<dbReference type="Pfam" id="PF10298">
    <property type="entry name" value="WhiA_N"/>
    <property type="match status" value="1"/>
</dbReference>